<comment type="caution">
    <text evidence="1">The sequence shown here is derived from an EMBL/GenBank/DDBJ whole genome shotgun (WGS) entry which is preliminary data.</text>
</comment>
<reference evidence="1" key="1">
    <citation type="journal article" date="2014" name="Int. J. Syst. Evol. Microbiol.">
        <title>Complete genome sequence of Corynebacterium casei LMG S-19264T (=DSM 44701T), isolated from a smear-ripened cheese.</title>
        <authorList>
            <consortium name="US DOE Joint Genome Institute (JGI-PGF)"/>
            <person name="Walter F."/>
            <person name="Albersmeier A."/>
            <person name="Kalinowski J."/>
            <person name="Ruckert C."/>
        </authorList>
    </citation>
    <scope>NUCLEOTIDE SEQUENCE</scope>
    <source>
        <strain evidence="1">CGMCC 1.6333</strain>
    </source>
</reference>
<sequence>MIKTIELFLNYLQSTETAQKYLFHCYKQQQISDYQKLSYQNSDRFFYYIKHGLLYYQTANHAATETQPLFYFYGMTHLIKACLLSEIPNYPHSTSLLAHGLSTRKRKKQHYDFLQDEVKIQSNGLFPYFSANLFHVKQWPTDKFSMETMLKTIPEMNALFCMHSKQTHLIKVANRNETKLNFPLDILDTYHLSQERFLAKLTPYILTNKIHADKEKIYCELEHPISILAKGPFFYHLDENSIYFALTNQLPNYSHEIIHHYILLYNLSMIARYETEWWGDLLHTTATKDYPFIKNFLDITSRKIPVYLGHFLYQKQF</sequence>
<proteinExistence type="predicted"/>
<reference evidence="1" key="2">
    <citation type="submission" date="2020-09" db="EMBL/GenBank/DDBJ databases">
        <authorList>
            <person name="Sun Q."/>
            <person name="Zhou Y."/>
        </authorList>
    </citation>
    <scope>NUCLEOTIDE SEQUENCE</scope>
    <source>
        <strain evidence="1">CGMCC 1.6333</strain>
    </source>
</reference>
<organism evidence="1 2">
    <name type="scientific">Paraliobacillus quinghaiensis</name>
    <dbReference type="NCBI Taxonomy" id="470815"/>
    <lineage>
        <taxon>Bacteria</taxon>
        <taxon>Bacillati</taxon>
        <taxon>Bacillota</taxon>
        <taxon>Bacilli</taxon>
        <taxon>Bacillales</taxon>
        <taxon>Bacillaceae</taxon>
        <taxon>Paraliobacillus</taxon>
    </lineage>
</organism>
<dbReference type="Pfam" id="PF14175">
    <property type="entry name" value="YaaC"/>
    <property type="match status" value="1"/>
</dbReference>
<evidence type="ECO:0000313" key="2">
    <source>
        <dbReference type="Proteomes" id="UP000618460"/>
    </source>
</evidence>
<evidence type="ECO:0008006" key="3">
    <source>
        <dbReference type="Google" id="ProtNLM"/>
    </source>
</evidence>
<dbReference type="RefSeq" id="WP_117157304.1">
    <property type="nucleotide sequence ID" value="NZ_BMLG01000035.1"/>
</dbReference>
<gene>
    <name evidence="1" type="ORF">GCM10011351_31690</name>
</gene>
<keyword evidence="2" id="KW-1185">Reference proteome</keyword>
<accession>A0A917WZL6</accession>
<dbReference type="AlphaFoldDB" id="A0A917WZL6"/>
<name>A0A917WZL6_9BACI</name>
<dbReference type="OrthoDB" id="2380109at2"/>
<dbReference type="Proteomes" id="UP000618460">
    <property type="component" value="Unassembled WGS sequence"/>
</dbReference>
<protein>
    <recommendedName>
        <fullName evidence="3">YaaC-like Protein</fullName>
    </recommendedName>
</protein>
<evidence type="ECO:0000313" key="1">
    <source>
        <dbReference type="EMBL" id="GGM43372.1"/>
    </source>
</evidence>
<dbReference type="InterPro" id="IPR026988">
    <property type="entry name" value="YaaC-like"/>
</dbReference>
<dbReference type="EMBL" id="BMLG01000035">
    <property type="protein sequence ID" value="GGM43372.1"/>
    <property type="molecule type" value="Genomic_DNA"/>
</dbReference>